<gene>
    <name evidence="1" type="ORF">EVOR1521_LOCUS12702</name>
</gene>
<name>A0AA36IGI1_9DINO</name>
<reference evidence="1" key="1">
    <citation type="submission" date="2023-08" db="EMBL/GenBank/DDBJ databases">
        <authorList>
            <person name="Chen Y."/>
            <person name="Shah S."/>
            <person name="Dougan E. K."/>
            <person name="Thang M."/>
            <person name="Chan C."/>
        </authorList>
    </citation>
    <scope>NUCLEOTIDE SEQUENCE</scope>
</reference>
<sequence length="194" mass="21144">MEVVRFLVESGVDVSQGVGDMVMEAAAAKNDVALLQLLLDKAAHFQSVAGERALASAARCRSWEAVHFLTLVDVELESWSGHIALLAAARTKNTFIMHILQRAGLDMSSERSRLTLWASTLCGQRKNLGHCVRPPGSKYPSPGDEFRTLACRTKTKMAIAKSKVVEAGREHDAAATPSTLDRNSLRMHDCEVAE</sequence>
<evidence type="ECO:0000313" key="1">
    <source>
        <dbReference type="EMBL" id="CAJ1386305.1"/>
    </source>
</evidence>
<evidence type="ECO:0000313" key="2">
    <source>
        <dbReference type="Proteomes" id="UP001178507"/>
    </source>
</evidence>
<comment type="caution">
    <text evidence="1">The sequence shown here is derived from an EMBL/GenBank/DDBJ whole genome shotgun (WGS) entry which is preliminary data.</text>
</comment>
<dbReference type="Proteomes" id="UP001178507">
    <property type="component" value="Unassembled WGS sequence"/>
</dbReference>
<feature type="non-terminal residue" evidence="1">
    <location>
        <position position="194"/>
    </location>
</feature>
<dbReference type="InterPro" id="IPR036770">
    <property type="entry name" value="Ankyrin_rpt-contain_sf"/>
</dbReference>
<dbReference type="AlphaFoldDB" id="A0AA36IGI1"/>
<dbReference type="Gene3D" id="1.25.40.20">
    <property type="entry name" value="Ankyrin repeat-containing domain"/>
    <property type="match status" value="1"/>
</dbReference>
<keyword evidence="2" id="KW-1185">Reference proteome</keyword>
<dbReference type="SUPFAM" id="SSF48403">
    <property type="entry name" value="Ankyrin repeat"/>
    <property type="match status" value="1"/>
</dbReference>
<evidence type="ECO:0008006" key="3">
    <source>
        <dbReference type="Google" id="ProtNLM"/>
    </source>
</evidence>
<accession>A0AA36IGI1</accession>
<dbReference type="EMBL" id="CAUJNA010001351">
    <property type="protein sequence ID" value="CAJ1386305.1"/>
    <property type="molecule type" value="Genomic_DNA"/>
</dbReference>
<proteinExistence type="predicted"/>
<protein>
    <recommendedName>
        <fullName evidence="3">Ankyrin repeat protein</fullName>
    </recommendedName>
</protein>
<organism evidence="1 2">
    <name type="scientific">Effrenium voratum</name>
    <dbReference type="NCBI Taxonomy" id="2562239"/>
    <lineage>
        <taxon>Eukaryota</taxon>
        <taxon>Sar</taxon>
        <taxon>Alveolata</taxon>
        <taxon>Dinophyceae</taxon>
        <taxon>Suessiales</taxon>
        <taxon>Symbiodiniaceae</taxon>
        <taxon>Effrenium</taxon>
    </lineage>
</organism>